<dbReference type="OrthoDB" id="3810256at2"/>
<dbReference type="AlphaFoldDB" id="A0A4R0KUA9"/>
<dbReference type="InterPro" id="IPR029058">
    <property type="entry name" value="AB_hydrolase_fold"/>
</dbReference>
<dbReference type="Proteomes" id="UP000291144">
    <property type="component" value="Unassembled WGS sequence"/>
</dbReference>
<organism evidence="2 3">
    <name type="scientific">Kribbella pittospori</name>
    <dbReference type="NCBI Taxonomy" id="722689"/>
    <lineage>
        <taxon>Bacteria</taxon>
        <taxon>Bacillati</taxon>
        <taxon>Actinomycetota</taxon>
        <taxon>Actinomycetes</taxon>
        <taxon>Propionibacteriales</taxon>
        <taxon>Kribbellaceae</taxon>
        <taxon>Kribbella</taxon>
    </lineage>
</organism>
<accession>A0A4R0KUA9</accession>
<dbReference type="Pfam" id="PF12697">
    <property type="entry name" value="Abhydrolase_6"/>
    <property type="match status" value="1"/>
</dbReference>
<keyword evidence="2" id="KW-0378">Hydrolase</keyword>
<reference evidence="2 3" key="1">
    <citation type="submission" date="2019-02" db="EMBL/GenBank/DDBJ databases">
        <title>Kribbella capetownensis sp. nov. and Kribbella speibonae sp. nov., isolated from soil.</title>
        <authorList>
            <person name="Curtis S.M."/>
            <person name="Norton I."/>
            <person name="Everest G.J."/>
            <person name="Meyers P.R."/>
        </authorList>
    </citation>
    <scope>NUCLEOTIDE SEQUENCE [LARGE SCALE GENOMIC DNA]</scope>
    <source>
        <strain evidence="2 3">NRRL B-24813</strain>
    </source>
</reference>
<feature type="domain" description="AB hydrolase-1" evidence="1">
    <location>
        <begin position="21"/>
        <end position="268"/>
    </location>
</feature>
<keyword evidence="3" id="KW-1185">Reference proteome</keyword>
<evidence type="ECO:0000313" key="2">
    <source>
        <dbReference type="EMBL" id="TCC59645.1"/>
    </source>
</evidence>
<dbReference type="GO" id="GO:0016787">
    <property type="term" value="F:hydrolase activity"/>
    <property type="evidence" value="ECO:0007669"/>
    <property type="project" value="UniProtKB-KW"/>
</dbReference>
<evidence type="ECO:0000259" key="1">
    <source>
        <dbReference type="Pfam" id="PF12697"/>
    </source>
</evidence>
<gene>
    <name evidence="2" type="ORF">E0H73_23775</name>
</gene>
<dbReference type="EMBL" id="SJKB01000007">
    <property type="protein sequence ID" value="TCC59645.1"/>
    <property type="molecule type" value="Genomic_DNA"/>
</dbReference>
<dbReference type="RefSeq" id="WP_131360162.1">
    <property type="nucleotide sequence ID" value="NZ_SJKB01000007.1"/>
</dbReference>
<dbReference type="InterPro" id="IPR000073">
    <property type="entry name" value="AB_hydrolase_1"/>
</dbReference>
<proteinExistence type="predicted"/>
<sequence>MATARELGEVEIANTSGRPVVMFIHGLWLLAGSWQRWRDKFEAAGYATVTPGWPDDPESVGEGRANPESFAGKSVGAVTEYYADIISRLERRPAIVGHSFGGLITQKLAGMGLATVSVPIDPAPGRGILPLPLSALRASFPALRNPANRKKAVMLTYRQFRYAFVNAVPEDEARKLYDEFPVPAPGLPLFQAAVANFNPNSETTVDRANPNRGPMKFLSGEKDHTVPWAIINASYRKQLANPSITEIEELPTRGHSLVIDSGWEPVADTTLAFIQKHHTSGQLG</sequence>
<dbReference type="SUPFAM" id="SSF53474">
    <property type="entry name" value="alpha/beta-Hydrolases"/>
    <property type="match status" value="1"/>
</dbReference>
<evidence type="ECO:0000313" key="3">
    <source>
        <dbReference type="Proteomes" id="UP000291144"/>
    </source>
</evidence>
<name>A0A4R0KUA9_9ACTN</name>
<comment type="caution">
    <text evidence="2">The sequence shown here is derived from an EMBL/GenBank/DDBJ whole genome shotgun (WGS) entry which is preliminary data.</text>
</comment>
<protein>
    <submittedName>
        <fullName evidence="2">Alpha/beta hydrolase</fullName>
    </submittedName>
</protein>
<dbReference type="Gene3D" id="3.40.50.1820">
    <property type="entry name" value="alpha/beta hydrolase"/>
    <property type="match status" value="1"/>
</dbReference>